<dbReference type="InterPro" id="IPR050832">
    <property type="entry name" value="Bact_Acetyltransf"/>
</dbReference>
<evidence type="ECO:0000256" key="2">
    <source>
        <dbReference type="ARBA" id="ARBA00023315"/>
    </source>
</evidence>
<evidence type="ECO:0000259" key="3">
    <source>
        <dbReference type="PROSITE" id="PS51186"/>
    </source>
</evidence>
<dbReference type="PANTHER" id="PTHR43877:SF2">
    <property type="entry name" value="AMINOALKYLPHOSPHONATE N-ACETYLTRANSFERASE-RELATED"/>
    <property type="match status" value="1"/>
</dbReference>
<dbReference type="Gene3D" id="3.40.630.30">
    <property type="match status" value="1"/>
</dbReference>
<dbReference type="InterPro" id="IPR000182">
    <property type="entry name" value="GNAT_dom"/>
</dbReference>
<dbReference type="RefSeq" id="WP_301625962.1">
    <property type="nucleotide sequence ID" value="NZ_BORS01000004.1"/>
</dbReference>
<evidence type="ECO:0000256" key="1">
    <source>
        <dbReference type="ARBA" id="ARBA00022679"/>
    </source>
</evidence>
<dbReference type="PROSITE" id="PS51186">
    <property type="entry name" value="GNAT"/>
    <property type="match status" value="1"/>
</dbReference>
<comment type="caution">
    <text evidence="4">The sequence shown here is derived from an EMBL/GenBank/DDBJ whole genome shotgun (WGS) entry which is preliminary data.</text>
</comment>
<protein>
    <submittedName>
        <fullName evidence="4">N-acetyltransferase</fullName>
    </submittedName>
</protein>
<proteinExistence type="predicted"/>
<gene>
    <name evidence="4" type="ORF">J41TS4_13910</name>
</gene>
<sequence length="152" mass="17807">MNTQFQITQASINDLEELVAIFDQYRIFYNQAADPEGARQFLFERFEHQESIIFIARDIQTGRAVGFTQLYPVFSSISMKRSWILNDLYVIEEYRKRGVATQLLNSAKEFAFLTRAKGIELSTSHLNLSAQSLYESLGYKKDDEYFHYYLTI</sequence>
<dbReference type="InterPro" id="IPR016181">
    <property type="entry name" value="Acyl_CoA_acyltransferase"/>
</dbReference>
<evidence type="ECO:0000313" key="4">
    <source>
        <dbReference type="EMBL" id="GIO41633.1"/>
    </source>
</evidence>
<feature type="domain" description="N-acetyltransferase" evidence="3">
    <location>
        <begin position="5"/>
        <end position="152"/>
    </location>
</feature>
<dbReference type="AlphaFoldDB" id="A0A919Y1I0"/>
<keyword evidence="5" id="KW-1185">Reference proteome</keyword>
<dbReference type="PANTHER" id="PTHR43877">
    <property type="entry name" value="AMINOALKYLPHOSPHONATE N-ACETYLTRANSFERASE-RELATED-RELATED"/>
    <property type="match status" value="1"/>
</dbReference>
<organism evidence="4 5">
    <name type="scientific">Paenibacillus apis</name>
    <dbReference type="NCBI Taxonomy" id="1792174"/>
    <lineage>
        <taxon>Bacteria</taxon>
        <taxon>Bacillati</taxon>
        <taxon>Bacillota</taxon>
        <taxon>Bacilli</taxon>
        <taxon>Bacillales</taxon>
        <taxon>Paenibacillaceae</taxon>
        <taxon>Paenibacillus</taxon>
    </lineage>
</organism>
<dbReference type="SUPFAM" id="SSF55729">
    <property type="entry name" value="Acyl-CoA N-acyltransferases (Nat)"/>
    <property type="match status" value="1"/>
</dbReference>
<evidence type="ECO:0000313" key="5">
    <source>
        <dbReference type="Proteomes" id="UP000678895"/>
    </source>
</evidence>
<keyword evidence="2" id="KW-0012">Acyltransferase</keyword>
<dbReference type="Pfam" id="PF00583">
    <property type="entry name" value="Acetyltransf_1"/>
    <property type="match status" value="1"/>
</dbReference>
<dbReference type="Proteomes" id="UP000678895">
    <property type="component" value="Unassembled WGS sequence"/>
</dbReference>
<dbReference type="EMBL" id="BORS01000004">
    <property type="protein sequence ID" value="GIO41633.1"/>
    <property type="molecule type" value="Genomic_DNA"/>
</dbReference>
<dbReference type="GO" id="GO:0016747">
    <property type="term" value="F:acyltransferase activity, transferring groups other than amino-acyl groups"/>
    <property type="evidence" value="ECO:0007669"/>
    <property type="project" value="InterPro"/>
</dbReference>
<accession>A0A919Y1I0</accession>
<name>A0A919Y1I0_9BACL</name>
<dbReference type="CDD" id="cd04301">
    <property type="entry name" value="NAT_SF"/>
    <property type="match status" value="1"/>
</dbReference>
<reference evidence="4" key="1">
    <citation type="submission" date="2021-03" db="EMBL/GenBank/DDBJ databases">
        <title>Antimicrobial resistance genes in bacteria isolated from Japanese honey, and their potential for conferring macrolide and lincosamide resistance in the American foulbrood pathogen Paenibacillus larvae.</title>
        <authorList>
            <person name="Okamoto M."/>
            <person name="Kumagai M."/>
            <person name="Kanamori H."/>
            <person name="Takamatsu D."/>
        </authorList>
    </citation>
    <scope>NUCLEOTIDE SEQUENCE</scope>
    <source>
        <strain evidence="4">J41TS4</strain>
    </source>
</reference>
<keyword evidence="1" id="KW-0808">Transferase</keyword>